<organism evidence="3 4">
    <name type="scientific">Sporothrix schenckii 1099-18</name>
    <dbReference type="NCBI Taxonomy" id="1397361"/>
    <lineage>
        <taxon>Eukaryota</taxon>
        <taxon>Fungi</taxon>
        <taxon>Dikarya</taxon>
        <taxon>Ascomycota</taxon>
        <taxon>Pezizomycotina</taxon>
        <taxon>Sordariomycetes</taxon>
        <taxon>Sordariomycetidae</taxon>
        <taxon>Ophiostomatales</taxon>
        <taxon>Ophiostomataceae</taxon>
        <taxon>Sporothrix</taxon>
    </lineage>
</organism>
<feature type="compositionally biased region" description="Polar residues" evidence="1">
    <location>
        <begin position="297"/>
        <end position="306"/>
    </location>
</feature>
<dbReference type="EMBL" id="AXCR01000004">
    <property type="protein sequence ID" value="KJR87829.1"/>
    <property type="molecule type" value="Genomic_DNA"/>
</dbReference>
<keyword evidence="2" id="KW-1133">Transmembrane helix</keyword>
<sequence length="545" mass="59193">MAPPLQWTNGPLVKTTELTNASQARSHTIKRFEDPNDQDCHGWSCYTSAEQAGIIFMSIIVPIVLFMVFWYAVMRPILDNMSISDYDDLEPQQPPPPTQPVQPPPPEIQPQAPIQEQQPKEAPAPPPEQPAQPPPPPPAPGPSSPPQKEQSPVQSPLKLPPITAVENTSSPGQATQSPTVVLNFNGPQIGSPFLACAVSPEAPAKAQPQPKPANQPIQKHAEQQEPQLAQQEEVPVVGNPAGVNTGEPSGQKFEQQHVHQPPSPQAPQGGSQIPFAPNQSFPPGQPFPPGVPCQQQSQPVYFTASQFMPILPPPPPPLHGQAPPAVFTGGTPIFPGPPGLYPSNHIPQMTSYGPPAAPPGFQVPPHQMATRAFRGQPDSPTTLNTSCSTGQQSMLSRAHRHPPPGRARTISDPLSDRVLSDSLLKASSLSEITLPSETSVGRGNGHKKSKRRGYRRDGRRPAAKPSKTETQVRRDTLRLPKDTYQRRPDGRYRRDVKDITVRRTRRRRNGEDIPRMENILAISTVPTDGTGIAPELRQSGKDDKP</sequence>
<feature type="compositionally biased region" description="Low complexity" evidence="1">
    <location>
        <begin position="109"/>
        <end position="121"/>
    </location>
</feature>
<feature type="compositionally biased region" description="Pro residues" evidence="1">
    <location>
        <begin position="122"/>
        <end position="145"/>
    </location>
</feature>
<feature type="compositionally biased region" description="Pro residues" evidence="1">
    <location>
        <begin position="92"/>
        <end position="108"/>
    </location>
</feature>
<feature type="compositionally biased region" description="Low complexity" evidence="1">
    <location>
        <begin position="200"/>
        <end position="237"/>
    </location>
</feature>
<dbReference type="GeneID" id="27669212"/>
<keyword evidence="2" id="KW-0812">Transmembrane</keyword>
<feature type="transmembrane region" description="Helical" evidence="2">
    <location>
        <begin position="52"/>
        <end position="73"/>
    </location>
</feature>
<feature type="compositionally biased region" description="Basic and acidic residues" evidence="1">
    <location>
        <begin position="455"/>
        <end position="501"/>
    </location>
</feature>
<gene>
    <name evidence="3" type="ORF">SPSK_07271</name>
</gene>
<comment type="caution">
    <text evidence="3">The sequence shown here is derived from an EMBL/GenBank/DDBJ whole genome shotgun (WGS) entry which is preliminary data.</text>
</comment>
<feature type="compositionally biased region" description="Low complexity" evidence="1">
    <location>
        <begin position="319"/>
        <end position="333"/>
    </location>
</feature>
<feature type="region of interest" description="Disordered" evidence="1">
    <location>
        <begin position="85"/>
        <end position="545"/>
    </location>
</feature>
<reference evidence="3 4" key="1">
    <citation type="journal article" date="2014" name="BMC Genomics">
        <title>Comparative genomics of the major fungal agents of human and animal Sporotrichosis: Sporothrix schenckii and Sporothrix brasiliensis.</title>
        <authorList>
            <person name="Teixeira M.M."/>
            <person name="de Almeida L.G."/>
            <person name="Kubitschek-Barreira P."/>
            <person name="Alves F.L."/>
            <person name="Kioshima E.S."/>
            <person name="Abadio A.K."/>
            <person name="Fernandes L."/>
            <person name="Derengowski L.S."/>
            <person name="Ferreira K.S."/>
            <person name="Souza R.C."/>
            <person name="Ruiz J.C."/>
            <person name="de Andrade N.C."/>
            <person name="Paes H.C."/>
            <person name="Nicola A.M."/>
            <person name="Albuquerque P."/>
            <person name="Gerber A.L."/>
            <person name="Martins V.P."/>
            <person name="Peconick L.D."/>
            <person name="Neto A.V."/>
            <person name="Chaucanez C.B."/>
            <person name="Silva P.A."/>
            <person name="Cunha O.L."/>
            <person name="de Oliveira F.F."/>
            <person name="dos Santos T.C."/>
            <person name="Barros A.L."/>
            <person name="Soares M.A."/>
            <person name="de Oliveira L.M."/>
            <person name="Marini M.M."/>
            <person name="Villalobos-Duno H."/>
            <person name="Cunha M.M."/>
            <person name="de Hoog S."/>
            <person name="da Silveira J.F."/>
            <person name="Henrissat B."/>
            <person name="Nino-Vega G.A."/>
            <person name="Cisalpino P.S."/>
            <person name="Mora-Montes H.M."/>
            <person name="Almeida S.R."/>
            <person name="Stajich J.E."/>
            <person name="Lopes-Bezerra L.M."/>
            <person name="Vasconcelos A.T."/>
            <person name="Felipe M.S."/>
        </authorList>
    </citation>
    <scope>NUCLEOTIDE SEQUENCE [LARGE SCALE GENOMIC DNA]</scope>
    <source>
        <strain evidence="3 4">1099-18</strain>
    </source>
</reference>
<dbReference type="RefSeq" id="XP_016590505.1">
    <property type="nucleotide sequence ID" value="XM_016733935.1"/>
</dbReference>
<evidence type="ECO:0000256" key="1">
    <source>
        <dbReference type="SAM" id="MobiDB-lite"/>
    </source>
</evidence>
<reference evidence="3 4" key="2">
    <citation type="journal article" date="2015" name="Eukaryot. Cell">
        <title>Asexual propagation of a virulent clone complex in a human and feline outbreak of sporotrichosis.</title>
        <authorList>
            <person name="Teixeira Mde M."/>
            <person name="Rodrigues A.M."/>
            <person name="Tsui C.K."/>
            <person name="de Almeida L.G."/>
            <person name="Van Diepeningen A.D."/>
            <person name="van den Ende B.G."/>
            <person name="Fernandes G.F."/>
            <person name="Kano R."/>
            <person name="Hamelin R.C."/>
            <person name="Lopes-Bezerra L.M."/>
            <person name="Vasconcelos A.T."/>
            <person name="de Hoog S."/>
            <person name="de Camargo Z.P."/>
            <person name="Felipe M.S."/>
        </authorList>
    </citation>
    <scope>NUCLEOTIDE SEQUENCE [LARGE SCALE GENOMIC DNA]</scope>
    <source>
        <strain evidence="3 4">1099-18</strain>
    </source>
</reference>
<feature type="compositionally biased region" description="Polar residues" evidence="1">
    <location>
        <begin position="165"/>
        <end position="188"/>
    </location>
</feature>
<proteinExistence type="predicted"/>
<protein>
    <submittedName>
        <fullName evidence="3">Uncharacterized protein</fullName>
    </submittedName>
</protein>
<feature type="compositionally biased region" description="Low complexity" evidence="1">
    <location>
        <begin position="266"/>
        <end position="282"/>
    </location>
</feature>
<feature type="compositionally biased region" description="Polar residues" evidence="1">
    <location>
        <begin position="431"/>
        <end position="441"/>
    </location>
</feature>
<dbReference type="KEGG" id="ssck:SPSK_07271"/>
<accession>A0A0F2MFH5</accession>
<evidence type="ECO:0000313" key="3">
    <source>
        <dbReference type="EMBL" id="KJR87829.1"/>
    </source>
</evidence>
<feature type="compositionally biased region" description="Low complexity" evidence="1">
    <location>
        <begin position="420"/>
        <end position="430"/>
    </location>
</feature>
<dbReference type="Proteomes" id="UP000033710">
    <property type="component" value="Unassembled WGS sequence"/>
</dbReference>
<dbReference type="VEuPathDB" id="FungiDB:SPSK_07271"/>
<feature type="compositionally biased region" description="Polar residues" evidence="1">
    <location>
        <begin position="378"/>
        <end position="395"/>
    </location>
</feature>
<evidence type="ECO:0000256" key="2">
    <source>
        <dbReference type="SAM" id="Phobius"/>
    </source>
</evidence>
<dbReference type="AlphaFoldDB" id="A0A0F2MFH5"/>
<name>A0A0F2MFH5_SPOSC</name>
<evidence type="ECO:0000313" key="4">
    <source>
        <dbReference type="Proteomes" id="UP000033710"/>
    </source>
</evidence>
<feature type="compositionally biased region" description="Basic residues" evidence="1">
    <location>
        <begin position="444"/>
        <end position="454"/>
    </location>
</feature>
<keyword evidence="2" id="KW-0472">Membrane</keyword>